<dbReference type="EMBL" id="UYYF01004298">
    <property type="protein sequence ID" value="VDN01818.1"/>
    <property type="molecule type" value="Genomic_DNA"/>
</dbReference>
<dbReference type="PANTHER" id="PTHR22948">
    <property type="entry name" value="TUDOR DOMAIN CONTAINING PROTEIN"/>
    <property type="match status" value="1"/>
</dbReference>
<dbReference type="InterPro" id="IPR035437">
    <property type="entry name" value="SNase_OB-fold_sf"/>
</dbReference>
<dbReference type="SMART" id="SM00333">
    <property type="entry name" value="TUDOR"/>
    <property type="match status" value="1"/>
</dbReference>
<dbReference type="PROSITE" id="PS50304">
    <property type="entry name" value="TUDOR"/>
    <property type="match status" value="1"/>
</dbReference>
<protein>
    <submittedName>
        <fullName evidence="4">Tudor domain-containing protein</fullName>
    </submittedName>
</protein>
<dbReference type="InterPro" id="IPR002999">
    <property type="entry name" value="Tudor"/>
</dbReference>
<dbReference type="Pfam" id="PF00567">
    <property type="entry name" value="TUDOR"/>
    <property type="match status" value="1"/>
</dbReference>
<dbReference type="AlphaFoldDB" id="A0A0N5CWG0"/>
<accession>A0A0N5CWG0</accession>
<dbReference type="OrthoDB" id="341421at2759"/>
<dbReference type="GO" id="GO:0005737">
    <property type="term" value="C:cytoplasm"/>
    <property type="evidence" value="ECO:0007669"/>
    <property type="project" value="UniProtKB-ARBA"/>
</dbReference>
<dbReference type="STRING" id="103827.A0A0N5CWG0"/>
<dbReference type="InterPro" id="IPR050621">
    <property type="entry name" value="Tudor_domain_containing"/>
</dbReference>
<dbReference type="SUPFAM" id="SSF63748">
    <property type="entry name" value="Tudor/PWWP/MBT"/>
    <property type="match status" value="1"/>
</dbReference>
<dbReference type="Gene3D" id="2.40.50.90">
    <property type="match status" value="1"/>
</dbReference>
<gene>
    <name evidence="2" type="ORF">TCLT_LOCUS4671</name>
</gene>
<evidence type="ECO:0000313" key="2">
    <source>
        <dbReference type="EMBL" id="VDN01818.1"/>
    </source>
</evidence>
<dbReference type="Proteomes" id="UP000276776">
    <property type="component" value="Unassembled WGS sequence"/>
</dbReference>
<feature type="domain" description="Tudor" evidence="1">
    <location>
        <begin position="154"/>
        <end position="212"/>
    </location>
</feature>
<proteinExistence type="predicted"/>
<name>A0A0N5CWG0_THECL</name>
<dbReference type="WBParaSite" id="TCLT_0000468201-mRNA-1">
    <property type="protein sequence ID" value="TCLT_0000468201-mRNA-1"/>
    <property type="gene ID" value="TCLT_0000468201"/>
</dbReference>
<sequence length="274" mass="31281">MHCAHQNSEIFYIRRLRNKEGELLYTSDESSVDETQCVEAQCHNRKEDDDSAAEKVNFFEIVETNLLEKDLFLDIDGPVAASIPLKQYDVKYKAFFEHVKVKVGEELLVKRSDDDRDNLKWPLFFVQIQRDDLLDLLEEQLDSLEPTDSISESELQVGTLCVSYCRAFDSLFRAVITNVCDTGIEVHYIDYGNYEMVKSNDLKSINNLSDISRTHPGMAIPCILYNAQNSDTLAVDDDLVANLKKKVSCEHQSFLLRVIKEDGNGICTVEYISS</sequence>
<reference evidence="4" key="1">
    <citation type="submission" date="2017-02" db="UniProtKB">
        <authorList>
            <consortium name="WormBaseParasite"/>
        </authorList>
    </citation>
    <scope>IDENTIFICATION</scope>
</reference>
<keyword evidence="3" id="KW-1185">Reference proteome</keyword>
<evidence type="ECO:0000259" key="1">
    <source>
        <dbReference type="PROSITE" id="PS50304"/>
    </source>
</evidence>
<dbReference type="Gene3D" id="2.30.30.140">
    <property type="match status" value="1"/>
</dbReference>
<organism evidence="4">
    <name type="scientific">Thelazia callipaeda</name>
    <name type="common">Oriental eyeworm</name>
    <name type="synonym">Parasitic nematode</name>
    <dbReference type="NCBI Taxonomy" id="103827"/>
    <lineage>
        <taxon>Eukaryota</taxon>
        <taxon>Metazoa</taxon>
        <taxon>Ecdysozoa</taxon>
        <taxon>Nematoda</taxon>
        <taxon>Chromadorea</taxon>
        <taxon>Rhabditida</taxon>
        <taxon>Spirurina</taxon>
        <taxon>Spiruromorpha</taxon>
        <taxon>Thelazioidea</taxon>
        <taxon>Thelaziidae</taxon>
        <taxon>Thelazia</taxon>
    </lineage>
</organism>
<dbReference type="CDD" id="cd20379">
    <property type="entry name" value="Tudor_dTUD-like"/>
    <property type="match status" value="1"/>
</dbReference>
<reference evidence="2 3" key="2">
    <citation type="submission" date="2018-11" db="EMBL/GenBank/DDBJ databases">
        <authorList>
            <consortium name="Pathogen Informatics"/>
        </authorList>
    </citation>
    <scope>NUCLEOTIDE SEQUENCE [LARGE SCALE GENOMIC DNA]</scope>
</reference>
<evidence type="ECO:0000313" key="4">
    <source>
        <dbReference type="WBParaSite" id="TCLT_0000468201-mRNA-1"/>
    </source>
</evidence>
<evidence type="ECO:0000313" key="3">
    <source>
        <dbReference type="Proteomes" id="UP000276776"/>
    </source>
</evidence>